<feature type="domain" description="FAD-dependent oxidoreductase 2 FAD-binding" evidence="5">
    <location>
        <begin position="20"/>
        <end position="440"/>
    </location>
</feature>
<dbReference type="PRINTS" id="PR00411">
    <property type="entry name" value="PNDRDTASEI"/>
</dbReference>
<protein>
    <submittedName>
        <fullName evidence="6">FAD-dependent oxidoreductase</fullName>
    </submittedName>
</protein>
<dbReference type="Gene3D" id="3.50.50.60">
    <property type="entry name" value="FAD/NAD(P)-binding domain"/>
    <property type="match status" value="1"/>
</dbReference>
<dbReference type="Proteomes" id="UP001596060">
    <property type="component" value="Unassembled WGS sequence"/>
</dbReference>
<evidence type="ECO:0000313" key="7">
    <source>
        <dbReference type="Proteomes" id="UP001596060"/>
    </source>
</evidence>
<keyword evidence="7" id="KW-1185">Reference proteome</keyword>
<proteinExistence type="predicted"/>
<evidence type="ECO:0000256" key="4">
    <source>
        <dbReference type="ARBA" id="ARBA00023002"/>
    </source>
</evidence>
<evidence type="ECO:0000259" key="5">
    <source>
        <dbReference type="Pfam" id="PF00890"/>
    </source>
</evidence>
<dbReference type="SUPFAM" id="SSF56425">
    <property type="entry name" value="Succinate dehydrogenase/fumarate reductase flavoprotein, catalytic domain"/>
    <property type="match status" value="1"/>
</dbReference>
<dbReference type="PANTHER" id="PTHR43400:SF10">
    <property type="entry name" value="3-OXOSTEROID 1-DEHYDROGENASE"/>
    <property type="match status" value="1"/>
</dbReference>
<dbReference type="InterPro" id="IPR027477">
    <property type="entry name" value="Succ_DH/fumarate_Rdtase_cat_sf"/>
</dbReference>
<dbReference type="InterPro" id="IPR003953">
    <property type="entry name" value="FAD-dep_OxRdtase_2_FAD-bd"/>
</dbReference>
<reference evidence="7" key="1">
    <citation type="journal article" date="2019" name="Int. J. Syst. Evol. Microbiol.">
        <title>The Global Catalogue of Microorganisms (GCM) 10K type strain sequencing project: providing services to taxonomists for standard genome sequencing and annotation.</title>
        <authorList>
            <consortium name="The Broad Institute Genomics Platform"/>
            <consortium name="The Broad Institute Genome Sequencing Center for Infectious Disease"/>
            <person name="Wu L."/>
            <person name="Ma J."/>
        </authorList>
    </citation>
    <scope>NUCLEOTIDE SEQUENCE [LARGE SCALE GENOMIC DNA]</scope>
    <source>
        <strain evidence="7">CCUG 43117</strain>
    </source>
</reference>
<dbReference type="RefSeq" id="WP_066720772.1">
    <property type="nucleotide sequence ID" value="NZ_JBHSLU010000148.1"/>
</dbReference>
<dbReference type="Pfam" id="PF00890">
    <property type="entry name" value="FAD_binding_2"/>
    <property type="match status" value="1"/>
</dbReference>
<dbReference type="EMBL" id="JBHSLU010000148">
    <property type="protein sequence ID" value="MFC5509165.1"/>
    <property type="molecule type" value="Genomic_DNA"/>
</dbReference>
<dbReference type="InterPro" id="IPR050315">
    <property type="entry name" value="FAD-oxidoreductase_2"/>
</dbReference>
<dbReference type="Gene3D" id="3.90.700.10">
    <property type="entry name" value="Succinate dehydrogenase/fumarate reductase flavoprotein, catalytic domain"/>
    <property type="match status" value="1"/>
</dbReference>
<keyword evidence="3" id="KW-0274">FAD</keyword>
<name>A0ABW0P937_9HYPH</name>
<keyword evidence="4" id="KW-0560">Oxidoreductase</keyword>
<evidence type="ECO:0000313" key="6">
    <source>
        <dbReference type="EMBL" id="MFC5509165.1"/>
    </source>
</evidence>
<comment type="cofactor">
    <cofactor evidence="1">
        <name>FAD</name>
        <dbReference type="ChEBI" id="CHEBI:57692"/>
    </cofactor>
</comment>
<dbReference type="PANTHER" id="PTHR43400">
    <property type="entry name" value="FUMARATE REDUCTASE"/>
    <property type="match status" value="1"/>
</dbReference>
<keyword evidence="2" id="KW-0285">Flavoprotein</keyword>
<gene>
    <name evidence="6" type="ORF">ACFPN9_28455</name>
</gene>
<dbReference type="InterPro" id="IPR036188">
    <property type="entry name" value="FAD/NAD-bd_sf"/>
</dbReference>
<organism evidence="6 7">
    <name type="scientific">Bosea massiliensis</name>
    <dbReference type="NCBI Taxonomy" id="151419"/>
    <lineage>
        <taxon>Bacteria</taxon>
        <taxon>Pseudomonadati</taxon>
        <taxon>Pseudomonadota</taxon>
        <taxon>Alphaproteobacteria</taxon>
        <taxon>Hyphomicrobiales</taxon>
        <taxon>Boseaceae</taxon>
        <taxon>Bosea</taxon>
    </lineage>
</organism>
<accession>A0ABW0P937</accession>
<comment type="caution">
    <text evidence="6">The sequence shown here is derived from an EMBL/GenBank/DDBJ whole genome shotgun (WGS) entry which is preliminary data.</text>
</comment>
<evidence type="ECO:0000256" key="1">
    <source>
        <dbReference type="ARBA" id="ARBA00001974"/>
    </source>
</evidence>
<evidence type="ECO:0000256" key="2">
    <source>
        <dbReference type="ARBA" id="ARBA00022630"/>
    </source>
</evidence>
<sequence length="472" mass="48434">MSAVTAVLPAAGRSFEAEADVLIIGAGAAGLVAALAASEAGAEVVVVERDALPSGSTALSAGLIPAAATRFQRAAGIEDSAELFAADIMAKAGNEPDPAIVWRLTAHVGPVLEWLADRHGLPFDVVTNFSYPGHSARRMHGLPKRTGSELVDRLREAAEARDIPILTGFRATTLFTDPAGRVAGIAGTRPGGGEEPIGCRALVLACNGYGGNRALVAKHIPEMVDALWFGHSGNEGDAVLWGDALGADLVAMSGHQGHGSVAHPHGILITWATIMEGGFQVNARGERFSDESHGYSEQAATVLAQPGGKAWTIFDGRIAAIARQFEDFRNAEAQGAIVQAQDIASLARMLGLPPDALAATAAEVEALKQGNGSDRFGRDFRGAQPLAAPFCAVAVTGALFHTQGGLRIDPQARVLRPDGSAFANLFACGGAAVGVSGRRASGYLSGNGLLTAVGLGEIAGREAARLASVDPA</sequence>
<dbReference type="SUPFAM" id="SSF51905">
    <property type="entry name" value="FAD/NAD(P)-binding domain"/>
    <property type="match status" value="1"/>
</dbReference>
<evidence type="ECO:0000256" key="3">
    <source>
        <dbReference type="ARBA" id="ARBA00022827"/>
    </source>
</evidence>